<dbReference type="AlphaFoldDB" id="A0A8E3ZIC1"/>
<feature type="domain" description="PPM-type phosphatase" evidence="1">
    <location>
        <begin position="2"/>
        <end position="241"/>
    </location>
</feature>
<accession>A0A8E3ZIC1</accession>
<proteinExistence type="predicted"/>
<dbReference type="SMART" id="SM00332">
    <property type="entry name" value="PP2Cc"/>
    <property type="match status" value="1"/>
</dbReference>
<dbReference type="SUPFAM" id="SSF81606">
    <property type="entry name" value="PP2C-like"/>
    <property type="match status" value="1"/>
</dbReference>
<gene>
    <name evidence="2" type="primary">prpC</name>
    <name evidence="2" type="ORF">Dia5BBH33_09150</name>
</gene>
<dbReference type="CDD" id="cd00143">
    <property type="entry name" value="PP2Cc"/>
    <property type="match status" value="1"/>
</dbReference>
<dbReference type="GeneID" id="92716128"/>
<protein>
    <submittedName>
        <fullName evidence="2">Protein phosphatase PrpC</fullName>
    </submittedName>
</protein>
<dbReference type="PANTHER" id="PTHR47992">
    <property type="entry name" value="PROTEIN PHOSPHATASE"/>
    <property type="match status" value="1"/>
</dbReference>
<dbReference type="EMBL" id="AP019697">
    <property type="protein sequence ID" value="BBK24980.1"/>
    <property type="molecule type" value="Genomic_DNA"/>
</dbReference>
<dbReference type="SMART" id="SM00331">
    <property type="entry name" value="PP2C_SIG"/>
    <property type="match status" value="1"/>
</dbReference>
<name>A0A8E3ZIC1_9FIRM</name>
<evidence type="ECO:0000313" key="3">
    <source>
        <dbReference type="Proteomes" id="UP000320585"/>
    </source>
</evidence>
<dbReference type="Gene3D" id="3.60.40.10">
    <property type="entry name" value="PPM-type phosphatase domain"/>
    <property type="match status" value="1"/>
</dbReference>
<evidence type="ECO:0000259" key="1">
    <source>
        <dbReference type="PROSITE" id="PS51746"/>
    </source>
</evidence>
<dbReference type="PROSITE" id="PS51746">
    <property type="entry name" value="PPM_2"/>
    <property type="match status" value="1"/>
</dbReference>
<keyword evidence="3" id="KW-1185">Reference proteome</keyword>
<dbReference type="Pfam" id="PF13672">
    <property type="entry name" value="PP2C_2"/>
    <property type="match status" value="1"/>
</dbReference>
<dbReference type="InterPro" id="IPR015655">
    <property type="entry name" value="PP2C"/>
</dbReference>
<dbReference type="KEGG" id="dho:Dia5BBH33_09150"/>
<sequence length="246" mass="27299">MILTLGDSRTGLVRKVNEDAINLDVENVYILADGMGGYEGGQIASTLAVESAGNFLERLEPAELSESNLKESILLANQAILDRKQDDDQFLSMGTTMIAASVIGDTLNWAHVGDSRLYVWHDNILKQITTDHSFVMELVNEGKISREDMRFHPRKNEITRAVGIEKSLTVDTGHFKLDNDSLVLLCSDGLTGMIDDNVIRSVIADNPRRTQDDLKKLDKDLMEKAYDAGAKDNVSLILVQFTETLE</sequence>
<organism evidence="2 3">
    <name type="scientific">Dialister hominis</name>
    <dbReference type="NCBI Taxonomy" id="2582419"/>
    <lineage>
        <taxon>Bacteria</taxon>
        <taxon>Bacillati</taxon>
        <taxon>Bacillota</taxon>
        <taxon>Negativicutes</taxon>
        <taxon>Veillonellales</taxon>
        <taxon>Veillonellaceae</taxon>
        <taxon>Dialister</taxon>
    </lineage>
</organism>
<evidence type="ECO:0000313" key="2">
    <source>
        <dbReference type="EMBL" id="BBK24980.1"/>
    </source>
</evidence>
<dbReference type="RefSeq" id="WP_022382253.1">
    <property type="nucleotide sequence ID" value="NZ_AP019697.1"/>
</dbReference>
<reference evidence="3" key="1">
    <citation type="submission" date="2019-05" db="EMBL/GenBank/DDBJ databases">
        <title>Complete genome sequencing of Dialister sp. strain 5BBH33.</title>
        <authorList>
            <person name="Sakamoto M."/>
            <person name="Murakami T."/>
            <person name="Mori H."/>
        </authorList>
    </citation>
    <scope>NUCLEOTIDE SEQUENCE [LARGE SCALE GENOMIC DNA]</scope>
    <source>
        <strain evidence="3">5BBH33</strain>
    </source>
</reference>
<dbReference type="NCBIfam" id="NF033484">
    <property type="entry name" value="Stp1_PP2C_phos"/>
    <property type="match status" value="1"/>
</dbReference>
<dbReference type="Proteomes" id="UP000320585">
    <property type="component" value="Chromosome"/>
</dbReference>
<dbReference type="GO" id="GO:0004722">
    <property type="term" value="F:protein serine/threonine phosphatase activity"/>
    <property type="evidence" value="ECO:0007669"/>
    <property type="project" value="InterPro"/>
</dbReference>
<dbReference type="InterPro" id="IPR036457">
    <property type="entry name" value="PPM-type-like_dom_sf"/>
</dbReference>
<dbReference type="InterPro" id="IPR001932">
    <property type="entry name" value="PPM-type_phosphatase-like_dom"/>
</dbReference>
<dbReference type="OrthoDB" id="9801841at2"/>